<protein>
    <submittedName>
        <fullName evidence="2">Ribonuclease H2 subunit B, putative</fullName>
    </submittedName>
</protein>
<accession>A0A1J1HH47</accession>
<reference evidence="2 3" key="1">
    <citation type="submission" date="2015-04" db="EMBL/GenBank/DDBJ databases">
        <authorList>
            <consortium name="Pathogen Informatics"/>
        </authorList>
    </citation>
    <scope>NUCLEOTIDE SEQUENCE [LARGE SCALE GENOMIC DNA]</scope>
    <source>
        <strain evidence="2 3">SGS1</strain>
    </source>
</reference>
<dbReference type="OMA" id="FFCYPID"/>
<evidence type="ECO:0000256" key="1">
    <source>
        <dbReference type="SAM" id="MobiDB-lite"/>
    </source>
</evidence>
<feature type="region of interest" description="Disordered" evidence="1">
    <location>
        <begin position="303"/>
        <end position="344"/>
    </location>
</feature>
<dbReference type="RefSeq" id="XP_028535808.1">
    <property type="nucleotide sequence ID" value="XM_028678687.1"/>
</dbReference>
<evidence type="ECO:0000313" key="2">
    <source>
        <dbReference type="EMBL" id="CRH03801.1"/>
    </source>
</evidence>
<dbReference type="AlphaFoldDB" id="A0A1J1HH47"/>
<dbReference type="Proteomes" id="UP000220158">
    <property type="component" value="Chromosome 13"/>
</dbReference>
<dbReference type="OrthoDB" id="364759at2759"/>
<dbReference type="VEuPathDB" id="PlasmoDB:PRELSG_1316000"/>
<dbReference type="KEGG" id="prel:PRELSG_1316000"/>
<gene>
    <name evidence="2" type="ORF">PRELSG_1316000</name>
</gene>
<evidence type="ECO:0000313" key="3">
    <source>
        <dbReference type="Proteomes" id="UP000220158"/>
    </source>
</evidence>
<proteinExistence type="predicted"/>
<keyword evidence="3" id="KW-1185">Reference proteome</keyword>
<dbReference type="EMBL" id="LN835308">
    <property type="protein sequence ID" value="CRH03801.1"/>
    <property type="molecule type" value="Genomic_DNA"/>
</dbReference>
<dbReference type="Gene3D" id="1.10.20.120">
    <property type="match status" value="1"/>
</dbReference>
<organism evidence="2 3">
    <name type="scientific">Plasmodium relictum</name>
    <dbReference type="NCBI Taxonomy" id="85471"/>
    <lineage>
        <taxon>Eukaryota</taxon>
        <taxon>Sar</taxon>
        <taxon>Alveolata</taxon>
        <taxon>Apicomplexa</taxon>
        <taxon>Aconoidasida</taxon>
        <taxon>Haemosporida</taxon>
        <taxon>Plasmodiidae</taxon>
        <taxon>Plasmodium</taxon>
        <taxon>Plasmodium (Haemamoeba)</taxon>
    </lineage>
</organism>
<name>A0A1J1HH47_PLARL</name>
<sequence length="344" mass="41874">MEDKNAFLFHIFNSEINENEKKEKVEIRSYSFIKLPSASEPSKIVLYHFNEEANELYLLDRNYYNPKIETIRHEKEKINKNYISIFINNYAIENNCSYYCYPIDALFIFISIIYENCTNNKFTTLENYLNNILKDNEKIRKEVIKNMLYILKKNVNKIKDRLKIVCDELYENEIYYYKPNIEKVKNFYNFKCIILFNYIIENKIIFPDYAQYVEKEILEKYKTDKSSHPLTLIKEEKKQIDKYNEYKKNVDNYLVEFNKKHYRFNGNNLRAFIWLIIKGFMCLSLEEKIVPDDICKKLKEIKDEEEEEKRKTQNVTFTKNKKHPLQAPRNQPMIDSFFKKKRIK</sequence>
<dbReference type="GeneID" id="39738093"/>